<dbReference type="Proteomes" id="UP000784294">
    <property type="component" value="Unassembled WGS sequence"/>
</dbReference>
<evidence type="ECO:0000313" key="2">
    <source>
        <dbReference type="Proteomes" id="UP000784294"/>
    </source>
</evidence>
<organism evidence="1 2">
    <name type="scientific">Protopolystoma xenopodis</name>
    <dbReference type="NCBI Taxonomy" id="117903"/>
    <lineage>
        <taxon>Eukaryota</taxon>
        <taxon>Metazoa</taxon>
        <taxon>Spiralia</taxon>
        <taxon>Lophotrochozoa</taxon>
        <taxon>Platyhelminthes</taxon>
        <taxon>Monogenea</taxon>
        <taxon>Polyopisthocotylea</taxon>
        <taxon>Polystomatidea</taxon>
        <taxon>Polystomatidae</taxon>
        <taxon>Protopolystoma</taxon>
    </lineage>
</organism>
<sequence>MLAHRACHWSVRETESWCRRPALCFDCADKACLAGQVTSRSTRVVSASMTELLHSFCVLLALK</sequence>
<reference evidence="1" key="1">
    <citation type="submission" date="2018-11" db="EMBL/GenBank/DDBJ databases">
        <authorList>
            <consortium name="Pathogen Informatics"/>
        </authorList>
    </citation>
    <scope>NUCLEOTIDE SEQUENCE</scope>
</reference>
<dbReference type="EMBL" id="CAAALY010276270">
    <property type="protein sequence ID" value="VEL42738.1"/>
    <property type="molecule type" value="Genomic_DNA"/>
</dbReference>
<gene>
    <name evidence="1" type="ORF">PXEA_LOCUS36178</name>
</gene>
<protein>
    <submittedName>
        <fullName evidence="1">Uncharacterized protein</fullName>
    </submittedName>
</protein>
<keyword evidence="2" id="KW-1185">Reference proteome</keyword>
<evidence type="ECO:0000313" key="1">
    <source>
        <dbReference type="EMBL" id="VEL42738.1"/>
    </source>
</evidence>
<proteinExistence type="predicted"/>
<name>A0A448XQY9_9PLAT</name>
<comment type="caution">
    <text evidence="1">The sequence shown here is derived from an EMBL/GenBank/DDBJ whole genome shotgun (WGS) entry which is preliminary data.</text>
</comment>
<accession>A0A448XQY9</accession>
<dbReference type="AlphaFoldDB" id="A0A448XQY9"/>